<reference evidence="1 2" key="1">
    <citation type="journal article" date="2021" name="Hortic Res">
        <title>High-quality reference genome and annotation aids understanding of berry development for evergreen blueberry (Vaccinium darrowii).</title>
        <authorList>
            <person name="Yu J."/>
            <person name="Hulse-Kemp A.M."/>
            <person name="Babiker E."/>
            <person name="Staton M."/>
        </authorList>
    </citation>
    <scope>NUCLEOTIDE SEQUENCE [LARGE SCALE GENOMIC DNA]</scope>
    <source>
        <strain evidence="2">cv. NJ 8807/NJ 8810</strain>
        <tissue evidence="1">Young leaf</tissue>
    </source>
</reference>
<name>A0ACB7ZH50_9ERIC</name>
<keyword evidence="2" id="KW-1185">Reference proteome</keyword>
<dbReference type="Proteomes" id="UP000828048">
    <property type="component" value="Chromosome 12"/>
</dbReference>
<evidence type="ECO:0000313" key="2">
    <source>
        <dbReference type="Proteomes" id="UP000828048"/>
    </source>
</evidence>
<accession>A0ACB7ZH50</accession>
<gene>
    <name evidence="1" type="ORF">Vadar_033416</name>
</gene>
<proteinExistence type="predicted"/>
<organism evidence="1 2">
    <name type="scientific">Vaccinium darrowii</name>
    <dbReference type="NCBI Taxonomy" id="229202"/>
    <lineage>
        <taxon>Eukaryota</taxon>
        <taxon>Viridiplantae</taxon>
        <taxon>Streptophyta</taxon>
        <taxon>Embryophyta</taxon>
        <taxon>Tracheophyta</taxon>
        <taxon>Spermatophyta</taxon>
        <taxon>Magnoliopsida</taxon>
        <taxon>eudicotyledons</taxon>
        <taxon>Gunneridae</taxon>
        <taxon>Pentapetalae</taxon>
        <taxon>asterids</taxon>
        <taxon>Ericales</taxon>
        <taxon>Ericaceae</taxon>
        <taxon>Vaccinioideae</taxon>
        <taxon>Vaccinieae</taxon>
        <taxon>Vaccinium</taxon>
    </lineage>
</organism>
<evidence type="ECO:0000313" key="1">
    <source>
        <dbReference type="EMBL" id="KAH7864753.1"/>
    </source>
</evidence>
<protein>
    <submittedName>
        <fullName evidence="1">Uncharacterized protein</fullName>
    </submittedName>
</protein>
<comment type="caution">
    <text evidence="1">The sequence shown here is derived from an EMBL/GenBank/DDBJ whole genome shotgun (WGS) entry which is preliminary data.</text>
</comment>
<sequence>MLSRQFQTLLQLQKSTTTTHLLQLHSLIIKTALDRDQYFISKFIQTSCSVSIDFTRFIFDSLLPLDPPPPVFAFNTIIREYSKSSAPIESVKLFSQLQMVGLKPDKFTFPFVLKSCGRCSIVGVGGAVHSLIYKMGFDSDRYIGNTLLRMYSGCGVIGLAKQVFDEMCDRDVVSWSSMIAGYVACSCPLDALIVFQNMKSVDENPNSVTLVSLLSASTHLLNIHIGMSIHSQIIVTGIRLGVALGTALLEMYSKCGHIEAAFQVFNSLEEKNLQSWTIMISGLADHGRGEDAISLFTKMEENGLKPDSMSFSGILSACSHLGLVEKGKRYFDQMVKIYGIKPTTEHYGCMVDMLGRAGMIEEAYKVIKKMPMEPNSVMLRSFICACKNHGEVVCLDENLRKLLLQIEPDIGANYVLAACVSSASEKWNDVATLRDAMKGRGLKKAPGCSWVEVNSKPSVRSFNQL</sequence>
<dbReference type="EMBL" id="CM037162">
    <property type="protein sequence ID" value="KAH7864753.1"/>
    <property type="molecule type" value="Genomic_DNA"/>
</dbReference>